<feature type="transmembrane region" description="Helical" evidence="1">
    <location>
        <begin position="187"/>
        <end position="208"/>
    </location>
</feature>
<dbReference type="InterPro" id="IPR032809">
    <property type="entry name" value="Put_HupE_UreJ"/>
</dbReference>
<dbReference type="STRING" id="1526658.BHK69_19090"/>
<feature type="transmembrane region" description="Helical" evidence="1">
    <location>
        <begin position="220"/>
        <end position="243"/>
    </location>
</feature>
<dbReference type="KEGG" id="bvv:BHK69_19090"/>
<keyword evidence="3" id="KW-1185">Reference proteome</keyword>
<accession>A0A1D7U4G0</accession>
<protein>
    <recommendedName>
        <fullName evidence="4">HupE / UreJ protein</fullName>
    </recommendedName>
</protein>
<dbReference type="Pfam" id="PF13795">
    <property type="entry name" value="HupE_UreJ_2"/>
    <property type="match status" value="1"/>
</dbReference>
<name>A0A1D7U4G0_9HYPH</name>
<dbReference type="RefSeq" id="WP_069691477.1">
    <property type="nucleotide sequence ID" value="NZ_CP017147.1"/>
</dbReference>
<keyword evidence="1" id="KW-0812">Transmembrane</keyword>
<proteinExistence type="predicted"/>
<evidence type="ECO:0008006" key="4">
    <source>
        <dbReference type="Google" id="ProtNLM"/>
    </source>
</evidence>
<evidence type="ECO:0000313" key="2">
    <source>
        <dbReference type="EMBL" id="AOO82267.1"/>
    </source>
</evidence>
<evidence type="ECO:0000313" key="3">
    <source>
        <dbReference type="Proteomes" id="UP000094969"/>
    </source>
</evidence>
<sequence length="246" mass="26851">MQRPSSEGRRTLQYAALRLLLPLALALVLVLPGVDAALAHAVAAGDKGYIQEITGVNLLPFTYLGAKHMVTGYDHILFLFGVIFFLYRLKHIGIYVSLFALGHSTTMLLGVYFNVGINSYIIDAIIGLSVVYKALDNMGAFQRWLGVQPNTKLATLIFGLFHGFGLSTKIIEYNISPDGLVPNLLAFNIGVEIGQLVALSIILIAMGFWRRTPSFLRHAYTANTVMMTAGFVLVGYQLTGLIVSPT</sequence>
<keyword evidence="1" id="KW-0472">Membrane</keyword>
<evidence type="ECO:0000256" key="1">
    <source>
        <dbReference type="SAM" id="Phobius"/>
    </source>
</evidence>
<dbReference type="AlphaFoldDB" id="A0A1D7U4G0"/>
<dbReference type="EMBL" id="CP017147">
    <property type="protein sequence ID" value="AOO82267.1"/>
    <property type="molecule type" value="Genomic_DNA"/>
</dbReference>
<dbReference type="Proteomes" id="UP000094969">
    <property type="component" value="Chromosome"/>
</dbReference>
<keyword evidence="1" id="KW-1133">Transmembrane helix</keyword>
<gene>
    <name evidence="2" type="ORF">BHK69_19090</name>
</gene>
<organism evidence="2 3">
    <name type="scientific">Bosea vaviloviae</name>
    <dbReference type="NCBI Taxonomy" id="1526658"/>
    <lineage>
        <taxon>Bacteria</taxon>
        <taxon>Pseudomonadati</taxon>
        <taxon>Pseudomonadota</taxon>
        <taxon>Alphaproteobacteria</taxon>
        <taxon>Hyphomicrobiales</taxon>
        <taxon>Boseaceae</taxon>
        <taxon>Bosea</taxon>
    </lineage>
</organism>
<feature type="transmembrane region" description="Helical" evidence="1">
    <location>
        <begin position="119"/>
        <end position="135"/>
    </location>
</feature>
<reference evidence="2 3" key="1">
    <citation type="journal article" date="2015" name="Antonie Van Leeuwenhoek">
        <title>Bosea vaviloviae sp. nov., a new species of slow-growing rhizobia isolated from nodules of the relict species Vavilovia formosa (Stev.) Fed.</title>
        <authorList>
            <person name="Safronova V.I."/>
            <person name="Kuznetsova I.G."/>
            <person name="Sazanova A.L."/>
            <person name="Kimeklis A.K."/>
            <person name="Belimov A.A."/>
            <person name="Andronov E.E."/>
            <person name="Pinaev A.G."/>
            <person name="Chizhevskaya E.P."/>
            <person name="Pukhaev A.R."/>
            <person name="Popov K.P."/>
            <person name="Willems A."/>
            <person name="Tikhonovich I.A."/>
        </authorList>
    </citation>
    <scope>NUCLEOTIDE SEQUENCE [LARGE SCALE GENOMIC DNA]</scope>
    <source>
        <strain evidence="2 3">Vaf18</strain>
    </source>
</reference>
<dbReference type="OrthoDB" id="9808870at2"/>